<dbReference type="RefSeq" id="WP_075647798.1">
    <property type="nucleotide sequence ID" value="NZ_AP019658.1"/>
</dbReference>
<dbReference type="Pfam" id="PF17677">
    <property type="entry name" value="Glyco_hydro38C2"/>
    <property type="match status" value="1"/>
</dbReference>
<evidence type="ECO:0000256" key="3">
    <source>
        <dbReference type="ARBA" id="ARBA00022801"/>
    </source>
</evidence>
<protein>
    <submittedName>
        <fullName evidence="7">Sugar hydrolase</fullName>
    </submittedName>
</protein>
<accession>A0ABX3FR85</accession>
<dbReference type="PANTHER" id="PTHR46017">
    <property type="entry name" value="ALPHA-MANNOSIDASE 2C1"/>
    <property type="match status" value="1"/>
</dbReference>
<dbReference type="GO" id="GO:0016787">
    <property type="term" value="F:hydrolase activity"/>
    <property type="evidence" value="ECO:0007669"/>
    <property type="project" value="UniProtKB-KW"/>
</dbReference>
<evidence type="ECO:0000259" key="6">
    <source>
        <dbReference type="SMART" id="SM00872"/>
    </source>
</evidence>
<dbReference type="SUPFAM" id="SSF88688">
    <property type="entry name" value="Families 57/38 glycoside transferase middle domain"/>
    <property type="match status" value="1"/>
</dbReference>
<keyword evidence="2" id="KW-0479">Metal-binding</keyword>
<evidence type="ECO:0000313" key="8">
    <source>
        <dbReference type="Proteomes" id="UP000186206"/>
    </source>
</evidence>
<dbReference type="CDD" id="cd10815">
    <property type="entry name" value="GH38N_AMII_EcMngB_like"/>
    <property type="match status" value="1"/>
</dbReference>
<dbReference type="SMART" id="SM00872">
    <property type="entry name" value="Alpha-mann_mid"/>
    <property type="match status" value="1"/>
</dbReference>
<dbReference type="SUPFAM" id="SSF88713">
    <property type="entry name" value="Glycoside hydrolase/deacetylase"/>
    <property type="match status" value="1"/>
</dbReference>
<dbReference type="PANTHER" id="PTHR46017:SF2">
    <property type="entry name" value="MANNOSYLGLYCERATE HYDROLASE"/>
    <property type="match status" value="1"/>
</dbReference>
<feature type="region of interest" description="Disordered" evidence="5">
    <location>
        <begin position="844"/>
        <end position="868"/>
    </location>
</feature>
<dbReference type="InterPro" id="IPR000602">
    <property type="entry name" value="Glyco_hydro_38_N"/>
</dbReference>
<dbReference type="InterPro" id="IPR037094">
    <property type="entry name" value="Glyco_hydro_38_cen_sf"/>
</dbReference>
<dbReference type="Gene3D" id="2.70.98.30">
    <property type="entry name" value="Golgi alpha-mannosidase II, domain 4"/>
    <property type="match status" value="1"/>
</dbReference>
<proteinExistence type="inferred from homology"/>
<dbReference type="InterPro" id="IPR028995">
    <property type="entry name" value="Glyco_hydro_57/38_cen_sf"/>
</dbReference>
<evidence type="ECO:0000256" key="1">
    <source>
        <dbReference type="ARBA" id="ARBA00009792"/>
    </source>
</evidence>
<feature type="compositionally biased region" description="Polar residues" evidence="5">
    <location>
        <begin position="852"/>
        <end position="868"/>
    </location>
</feature>
<name>A0ABX3FR85_9VIBR</name>
<dbReference type="InterPro" id="IPR011330">
    <property type="entry name" value="Glyco_hydro/deAcase_b/a-brl"/>
</dbReference>
<reference evidence="7 8" key="1">
    <citation type="submission" date="2016-09" db="EMBL/GenBank/DDBJ databases">
        <title>Genomic Taxonomy of the Vibrionaceae.</title>
        <authorList>
            <person name="Gonzalez-Castillo A."/>
            <person name="Gomez-Gil B."/>
            <person name="Enciso-Ibarra K."/>
        </authorList>
    </citation>
    <scope>NUCLEOTIDE SEQUENCE [LARGE SCALE GENOMIC DNA]</scope>
    <source>
        <strain evidence="7 8">CAIM 1731</strain>
    </source>
</reference>
<sequence>MKTIHLIQHTHWDREWYFTENDSKALLYYFMEDLMSRLEADNNIGPFILDAQTVMLDDYFEVAPENKFRLEKLINDNRVLIGPWYTQTDFLTVSAESITRNLLLGLIDCRKMGKALEVGYIPDSFGQMAQLPMLLNQFNIDKAVLWRGWSERLVANSEFTWSSQDGSKVTTAVFPWGYGCAKWLPTDKHSITDAIVACAQKQCQFAATQQVMLPNGNDQSPFEYQIPGLLEHVNQSQDEFHFVNSSFGEYFVALSNEQHLLPEFSGEMLDPKYMRIHRGIFSTRMDIKQANARLEQLLSRQLEPLLALNYSQGLPYPQSAINAIWRSAMKSHAHDSIGGCNSERVNAMVLNRLESGIEMAEQLLELNFRKLTEGIEAQVAGTKVVVFNSVPKARDSLVELTIYTPHQQVAFVDGEGQPLRYQIISESQQDMSTIIQELSNNTTTTWYRKLELAVEVTAIPACGYTTIYLQEETDNAGELPVTVSQAKRITNQWFELEHLADNTIRLTDLRNNRHYSNAFELVDGSDEGDNYNFSPLANDWLLSSHDCRQQVEVATGELFSTLKVSFEFELPADLAERKQGKRSVTLPVCMTLTLRQDRPSIDCKVELNNTALDHRIQIRFPTGIANALHYADQPFGLITRETVPQELALWQQEEWTEAPIANYPMQSMVLQRDESAGLAVVTQGLREYEFAQTEPETIAVTLFRSVGWLGQANLTYRPGRASGMVLPSPDSQIQGEHCFELSVVPFSAEAETEFWCTIEQINTPVIAHVGTDWARFRLNSEQNHFPARHSLVLWQSDLHFSTLKKAEQGEGLILRAYNPTAQPQTMGTLNTEFVTQLTQLDETTSREWTETALPSSPVTLSMTRAEQQ</sequence>
<dbReference type="InterPro" id="IPR041147">
    <property type="entry name" value="GH38_C"/>
</dbReference>
<dbReference type="InterPro" id="IPR027291">
    <property type="entry name" value="Glyco_hydro_38_N_sf"/>
</dbReference>
<dbReference type="InterPro" id="IPR011682">
    <property type="entry name" value="Glyco_hydro_38_C"/>
</dbReference>
<keyword evidence="8" id="KW-1185">Reference proteome</keyword>
<evidence type="ECO:0000256" key="5">
    <source>
        <dbReference type="SAM" id="MobiDB-lite"/>
    </source>
</evidence>
<comment type="caution">
    <text evidence="7">The sequence shown here is derived from an EMBL/GenBank/DDBJ whole genome shotgun (WGS) entry which is preliminary data.</text>
</comment>
<dbReference type="Pfam" id="PF09261">
    <property type="entry name" value="Alpha-mann_mid"/>
    <property type="match status" value="1"/>
</dbReference>
<dbReference type="SUPFAM" id="SSF74650">
    <property type="entry name" value="Galactose mutarotase-like"/>
    <property type="match status" value="1"/>
</dbReference>
<keyword evidence="3 7" id="KW-0378">Hydrolase</keyword>
<dbReference type="Pfam" id="PF01074">
    <property type="entry name" value="Glyco_hydro_38N"/>
    <property type="match status" value="1"/>
</dbReference>
<dbReference type="Gene3D" id="3.20.110.10">
    <property type="entry name" value="Glycoside hydrolase 38, N terminal domain"/>
    <property type="match status" value="1"/>
</dbReference>
<dbReference type="Pfam" id="PF07748">
    <property type="entry name" value="Glyco_hydro_38C"/>
    <property type="match status" value="1"/>
</dbReference>
<dbReference type="Proteomes" id="UP000186206">
    <property type="component" value="Unassembled WGS sequence"/>
</dbReference>
<dbReference type="Gene3D" id="1.20.1270.50">
    <property type="entry name" value="Glycoside hydrolase family 38, central domain"/>
    <property type="match status" value="1"/>
</dbReference>
<dbReference type="EMBL" id="MJMI01000022">
    <property type="protein sequence ID" value="OLQ95527.1"/>
    <property type="molecule type" value="Genomic_DNA"/>
</dbReference>
<gene>
    <name evidence="7" type="ORF">BIY21_06015</name>
</gene>
<evidence type="ECO:0000256" key="4">
    <source>
        <dbReference type="ARBA" id="ARBA00023295"/>
    </source>
</evidence>
<dbReference type="InterPro" id="IPR015341">
    <property type="entry name" value="Glyco_hydro_38_cen"/>
</dbReference>
<evidence type="ECO:0000256" key="2">
    <source>
        <dbReference type="ARBA" id="ARBA00022723"/>
    </source>
</evidence>
<evidence type="ECO:0000313" key="7">
    <source>
        <dbReference type="EMBL" id="OLQ95527.1"/>
    </source>
</evidence>
<comment type="similarity">
    <text evidence="1">Belongs to the glycosyl hydrolase 38 family.</text>
</comment>
<feature type="domain" description="Glycoside hydrolase family 38 central" evidence="6">
    <location>
        <begin position="275"/>
        <end position="353"/>
    </location>
</feature>
<keyword evidence="4" id="KW-0326">Glycosidase</keyword>
<organism evidence="7 8">
    <name type="scientific">Vibrio ponticus</name>
    <dbReference type="NCBI Taxonomy" id="265668"/>
    <lineage>
        <taxon>Bacteria</taxon>
        <taxon>Pseudomonadati</taxon>
        <taxon>Pseudomonadota</taxon>
        <taxon>Gammaproteobacteria</taxon>
        <taxon>Vibrionales</taxon>
        <taxon>Vibrionaceae</taxon>
        <taxon>Vibrio</taxon>
    </lineage>
</organism>
<dbReference type="InterPro" id="IPR011013">
    <property type="entry name" value="Gal_mutarotase_sf_dom"/>
</dbReference>